<gene>
    <name evidence="1" type="ORF">C2E25_17170</name>
</gene>
<dbReference type="AlphaFoldDB" id="A0A2K2H5M0"/>
<dbReference type="OrthoDB" id="7054791at2"/>
<dbReference type="RefSeq" id="WP_103116934.1">
    <property type="nucleotide sequence ID" value="NZ_PPFX01000071.1"/>
</dbReference>
<comment type="caution">
    <text evidence="1">The sequence shown here is derived from an EMBL/GenBank/DDBJ whole genome shotgun (WGS) entry which is preliminary data.</text>
</comment>
<sequence length="386" mass="43388">MKKTIFVIFLVIVLYAPAFSFANVDEVIWSGVGFSGNWADRNRLYPVTSSFFELDNKPLEVWARKLLLDGKSYPFAVKFGTVDISGLDPIALAITITGENVFHEAIIVSNKIKHLENYSISGAAIFFNLKTKKLVASVPLITRFSKVYETKPDENETKKIFKSVLSDDTLGVNFFSEMSKRLEHVKLNSLPSKYVQIGQFTIDDTVHESVARSPKKDLIASYLSTFFENRLMSESGLALIPNKVGYAIGNKVATRLPSGDMTIVLPEPGYTINFRVHKLLYQKKPNKATDCLCYGGVLSMTVISHLFGEEEFAKFGLKDVNCCNVDKGVGLDDVTEFQKLLMGILDGLAKQFKDIDKKWLKVRSFNYSQSKRSIEKISKEFMSTLQ</sequence>
<protein>
    <submittedName>
        <fullName evidence="1">Uncharacterized protein</fullName>
    </submittedName>
</protein>
<accession>A0A2K2H5M0</accession>
<dbReference type="Proteomes" id="UP000236340">
    <property type="component" value="Unassembled WGS sequence"/>
</dbReference>
<proteinExistence type="predicted"/>
<reference evidence="1 2" key="1">
    <citation type="journal article" date="2018" name="Genome Announc.">
        <title>Genome Sequence of Geothermobacter sp. HR-1 Iron Reducer from the Loihi Seamount.</title>
        <authorList>
            <person name="Smith H."/>
            <person name="Abuyen K."/>
            <person name="Tremblay J."/>
            <person name="Savalia P."/>
            <person name="Perez-Rodriguez I."/>
            <person name="Emerson D."/>
            <person name="Tully B."/>
            <person name="Amend J."/>
        </authorList>
    </citation>
    <scope>NUCLEOTIDE SEQUENCE [LARGE SCALE GENOMIC DNA]</scope>
    <source>
        <strain evidence="1 2">HR-1</strain>
    </source>
</reference>
<dbReference type="EMBL" id="PPFX01000071">
    <property type="protein sequence ID" value="PNU18539.1"/>
    <property type="molecule type" value="Genomic_DNA"/>
</dbReference>
<name>A0A2K2H5M0_9BACT</name>
<evidence type="ECO:0000313" key="1">
    <source>
        <dbReference type="EMBL" id="PNU18539.1"/>
    </source>
</evidence>
<organism evidence="1 2">
    <name type="scientific">Geothermobacter hydrogeniphilus</name>
    <dbReference type="NCBI Taxonomy" id="1969733"/>
    <lineage>
        <taxon>Bacteria</taxon>
        <taxon>Pseudomonadati</taxon>
        <taxon>Thermodesulfobacteriota</taxon>
        <taxon>Desulfuromonadia</taxon>
        <taxon>Desulfuromonadales</taxon>
        <taxon>Geothermobacteraceae</taxon>
        <taxon>Geothermobacter</taxon>
    </lineage>
</organism>
<evidence type="ECO:0000313" key="2">
    <source>
        <dbReference type="Proteomes" id="UP000236340"/>
    </source>
</evidence>